<accession>A0AAD7TMX7</accession>
<dbReference type="AlphaFoldDB" id="A0AAD7TMX7"/>
<evidence type="ECO:0000256" key="1">
    <source>
        <dbReference type="SAM" id="MobiDB-lite"/>
    </source>
</evidence>
<name>A0AAD7TMX7_9APHY</name>
<evidence type="ECO:0000313" key="3">
    <source>
        <dbReference type="Proteomes" id="UP001215151"/>
    </source>
</evidence>
<gene>
    <name evidence="2" type="ORF">ONZ51_g9261</name>
</gene>
<protein>
    <submittedName>
        <fullName evidence="2">Uncharacterized protein</fullName>
    </submittedName>
</protein>
<dbReference type="Proteomes" id="UP001215151">
    <property type="component" value="Unassembled WGS sequence"/>
</dbReference>
<feature type="region of interest" description="Disordered" evidence="1">
    <location>
        <begin position="494"/>
        <end position="559"/>
    </location>
</feature>
<feature type="region of interest" description="Disordered" evidence="1">
    <location>
        <begin position="446"/>
        <end position="481"/>
    </location>
</feature>
<dbReference type="EMBL" id="JAPEVG010000309">
    <property type="protein sequence ID" value="KAJ8469016.1"/>
    <property type="molecule type" value="Genomic_DNA"/>
</dbReference>
<sequence>MHVAKITVRRRAVDRAVCTVDNSPVFNYNELLEPPQERSSSETEYEKNSALQQCIRQVVPGELFVKARGGEIVFAAGYHAIRVEFGRDGGMVIVPNDVFPKAFSDEQNCIAAVVGEEHTFVMMDLGGRLRFHIMSLSRPWTEADLERSSPLWPKLWSAGSGPDWIDEREDAEAALDHWRSTMLSDGATVTADTLTTEMSKFNRSRLDCESVSGIDDEDEVEACLAEDTLSMPSLLDTMLNTQSVFNGYGVHTAQDLLYQLGIWPTMPPEVLCADDTAFEEFKATLSSYAAQYTSSVFRTRCLKVPSYNEYDNPTRGRDENYYSQYLKVYRKCTIRMPRDLYNEQVPLRFGAYVLRQFSGKPYSYKETDLILVKYREVPVYQYNEGSGDPVYSVICAQRPSGWKYSGASVVSQGAQDIRHPGSPVVVGPNAFHIYLTLNPLAANGEAATPDLAKGGRRPTVRTGRPGRPAKGRPRAADVKRRADQARIELIHERAVQLASSSSNAPRDGAGSGGSEAGEDPAPARKRVRYSRTYSGTTESRRTRSSGEAHTLVISPQKQA</sequence>
<keyword evidence="3" id="KW-1185">Reference proteome</keyword>
<organism evidence="2 3">
    <name type="scientific">Trametes cubensis</name>
    <dbReference type="NCBI Taxonomy" id="1111947"/>
    <lineage>
        <taxon>Eukaryota</taxon>
        <taxon>Fungi</taxon>
        <taxon>Dikarya</taxon>
        <taxon>Basidiomycota</taxon>
        <taxon>Agaricomycotina</taxon>
        <taxon>Agaricomycetes</taxon>
        <taxon>Polyporales</taxon>
        <taxon>Polyporaceae</taxon>
        <taxon>Trametes</taxon>
    </lineage>
</organism>
<evidence type="ECO:0000313" key="2">
    <source>
        <dbReference type="EMBL" id="KAJ8469016.1"/>
    </source>
</evidence>
<comment type="caution">
    <text evidence="2">The sequence shown here is derived from an EMBL/GenBank/DDBJ whole genome shotgun (WGS) entry which is preliminary data.</text>
</comment>
<proteinExistence type="predicted"/>
<reference evidence="2" key="1">
    <citation type="submission" date="2022-11" db="EMBL/GenBank/DDBJ databases">
        <title>Genome Sequence of Cubamyces cubensis.</title>
        <authorList>
            <person name="Buettner E."/>
        </authorList>
    </citation>
    <scope>NUCLEOTIDE SEQUENCE</scope>
    <source>
        <strain evidence="2">MPL-01</strain>
    </source>
</reference>